<organism evidence="1 2">
    <name type="scientific">Alkalibacterium iburiense</name>
    <dbReference type="NCBI Taxonomy" id="290589"/>
    <lineage>
        <taxon>Bacteria</taxon>
        <taxon>Bacillati</taxon>
        <taxon>Bacillota</taxon>
        <taxon>Bacilli</taxon>
        <taxon>Lactobacillales</taxon>
        <taxon>Carnobacteriaceae</taxon>
        <taxon>Alkalibacterium</taxon>
    </lineage>
</organism>
<dbReference type="Pfam" id="PF08002">
    <property type="entry name" value="DUF1697"/>
    <property type="match status" value="1"/>
</dbReference>
<reference evidence="1 2" key="1">
    <citation type="journal article" date="2019" name="Int. J. Syst. Evol. Microbiol.">
        <title>The Global Catalogue of Microorganisms (GCM) 10K type strain sequencing project: providing services to taxonomists for standard genome sequencing and annotation.</title>
        <authorList>
            <consortium name="The Broad Institute Genomics Platform"/>
            <consortium name="The Broad Institute Genome Sequencing Center for Infectious Disease"/>
            <person name="Wu L."/>
            <person name="Ma J."/>
        </authorList>
    </citation>
    <scope>NUCLEOTIDE SEQUENCE [LARGE SCALE GENOMIC DNA]</scope>
    <source>
        <strain evidence="1 2">JCM 12662</strain>
    </source>
</reference>
<evidence type="ECO:0000313" key="1">
    <source>
        <dbReference type="EMBL" id="GAA0366605.1"/>
    </source>
</evidence>
<protein>
    <recommendedName>
        <fullName evidence="3">DUF1697 domain-containing protein</fullName>
    </recommendedName>
</protein>
<dbReference type="Proteomes" id="UP001501166">
    <property type="component" value="Unassembled WGS sequence"/>
</dbReference>
<comment type="caution">
    <text evidence="1">The sequence shown here is derived from an EMBL/GenBank/DDBJ whole genome shotgun (WGS) entry which is preliminary data.</text>
</comment>
<gene>
    <name evidence="1" type="ORF">GCM10008932_18360</name>
</gene>
<name>A0ABN0XKR6_9LACT</name>
<evidence type="ECO:0000313" key="2">
    <source>
        <dbReference type="Proteomes" id="UP001501166"/>
    </source>
</evidence>
<proteinExistence type="predicted"/>
<keyword evidence="2" id="KW-1185">Reference proteome</keyword>
<dbReference type="RefSeq" id="WP_343755999.1">
    <property type="nucleotide sequence ID" value="NZ_BAAACW010000117.1"/>
</dbReference>
<dbReference type="SUPFAM" id="SSF160379">
    <property type="entry name" value="SP0830-like"/>
    <property type="match status" value="1"/>
</dbReference>
<dbReference type="EMBL" id="BAAACW010000117">
    <property type="protein sequence ID" value="GAA0366605.1"/>
    <property type="molecule type" value="Genomic_DNA"/>
</dbReference>
<dbReference type="Gene3D" id="3.30.70.1260">
    <property type="entry name" value="bacterial protein sp0830 like"/>
    <property type="match status" value="1"/>
</dbReference>
<accession>A0ABN0XKR6</accession>
<sequence length="71" mass="7973">MALLRGINVGGKNKFSMAALKNAFKAESKNVSKSGLSKRVGTEIYKKMTIRNVHTVRKIYLLMMELKDSLL</sequence>
<evidence type="ECO:0008006" key="3">
    <source>
        <dbReference type="Google" id="ProtNLM"/>
    </source>
</evidence>
<dbReference type="InterPro" id="IPR012545">
    <property type="entry name" value="DUF1697"/>
</dbReference>